<dbReference type="GO" id="GO:0005815">
    <property type="term" value="C:microtubule organizing center"/>
    <property type="evidence" value="ECO:0007669"/>
    <property type="project" value="TreeGrafter"/>
</dbReference>
<protein>
    <recommendedName>
        <fullName evidence="11">HAUS augmin-like complex subunit 3 N-terminal domain-containing protein</fullName>
    </recommendedName>
</protein>
<dbReference type="AlphaFoldDB" id="A0AAD9RKW2"/>
<evidence type="ECO:0000256" key="1">
    <source>
        <dbReference type="ARBA" id="ARBA00004186"/>
    </source>
</evidence>
<dbReference type="GO" id="GO:0070652">
    <property type="term" value="C:HAUS complex"/>
    <property type="evidence" value="ECO:0007669"/>
    <property type="project" value="InterPro"/>
</dbReference>
<evidence type="ECO:0000256" key="5">
    <source>
        <dbReference type="ARBA" id="ARBA00022701"/>
    </source>
</evidence>
<dbReference type="GO" id="GO:0031023">
    <property type="term" value="P:microtubule organizing center organization"/>
    <property type="evidence" value="ECO:0007669"/>
    <property type="project" value="TreeGrafter"/>
</dbReference>
<keyword evidence="8" id="KW-0206">Cytoskeleton</keyword>
<keyword evidence="7 10" id="KW-0175">Coiled coil</keyword>
<evidence type="ECO:0000256" key="7">
    <source>
        <dbReference type="ARBA" id="ARBA00023054"/>
    </source>
</evidence>
<dbReference type="Proteomes" id="UP001258017">
    <property type="component" value="Unassembled WGS sequence"/>
</dbReference>
<sequence>MSISGKILHKKIQSLRPDLSTGITPEILDQICDIPTTQPFLKWFCDNVTRANVLSKDELDLKNKLQHTEEWLSGRELDEALEEATKDNPELLKLIDLENEDIDEAFFELDALKDLCKMDENYIHSLKSSTSHFKELEFTLEDDIEWETNCFEKEQIEMIKAFTSCSLALEEFDVQNRLFSKNVEHLLKVYTDAAENKGTPILWTQMPIDQFLKQIRLYNDNIDILVKRQFGSDNKMEQHDLDYKSLINDSKESQINKQTQELALIKSRLTDAKLEEIDAKLRETSCKAMAEYAHSIYNNGNLKIPEQMHLRDEILDLTRKRNFLEENVMLSRERQLEEVIEKYVESATTEVLQQDARAKLKRRQIRLDKLKSVLALTREHGHAHSDLLCMLINTQYHLLNEIFEFVADARHYLTTEYSLSSMRCESMRQQQEEYEMIQKTVLNRNTFDKLFVSMVSGNDVSSDALNHALIKYDQLIANNKEKKRGIFESYLDKKIDGVLSSEKELSSRYEDEMRSGVTSFAPLSYELNARYENTFAQLDGIKANLTTIRSAMKEQMRNNIDLKRETEILWQRFLADPDTLRNYYEEAKRMVDQSHFGEDI</sequence>
<evidence type="ECO:0000256" key="3">
    <source>
        <dbReference type="ARBA" id="ARBA00022490"/>
    </source>
</evidence>
<organism evidence="12 13">
    <name type="scientific">Odynerus spinipes</name>
    <dbReference type="NCBI Taxonomy" id="1348599"/>
    <lineage>
        <taxon>Eukaryota</taxon>
        <taxon>Metazoa</taxon>
        <taxon>Ecdysozoa</taxon>
        <taxon>Arthropoda</taxon>
        <taxon>Hexapoda</taxon>
        <taxon>Insecta</taxon>
        <taxon>Pterygota</taxon>
        <taxon>Neoptera</taxon>
        <taxon>Endopterygota</taxon>
        <taxon>Hymenoptera</taxon>
        <taxon>Apocrita</taxon>
        <taxon>Aculeata</taxon>
        <taxon>Vespoidea</taxon>
        <taxon>Vespidae</taxon>
        <taxon>Eumeninae</taxon>
        <taxon>Odynerus</taxon>
    </lineage>
</organism>
<dbReference type="GO" id="GO:0005874">
    <property type="term" value="C:microtubule"/>
    <property type="evidence" value="ECO:0007669"/>
    <property type="project" value="UniProtKB-KW"/>
</dbReference>
<comment type="similarity">
    <text evidence="2">Belongs to the HAUS3 family.</text>
</comment>
<gene>
    <name evidence="12" type="ORF">KPH14_006078</name>
</gene>
<evidence type="ECO:0000259" key="11">
    <source>
        <dbReference type="Pfam" id="PF14932"/>
    </source>
</evidence>
<dbReference type="PANTHER" id="PTHR19378:SF0">
    <property type="entry name" value="HAUS AUGMIN-LIKE COMPLEX SUBUNIT 3"/>
    <property type="match status" value="1"/>
</dbReference>
<reference evidence="12" key="1">
    <citation type="submission" date="2021-08" db="EMBL/GenBank/DDBJ databases">
        <authorList>
            <person name="Misof B."/>
            <person name="Oliver O."/>
            <person name="Podsiadlowski L."/>
            <person name="Donath A."/>
            <person name="Peters R."/>
            <person name="Mayer C."/>
            <person name="Rust J."/>
            <person name="Gunkel S."/>
            <person name="Lesny P."/>
            <person name="Martin S."/>
            <person name="Oeyen J.P."/>
            <person name="Petersen M."/>
            <person name="Panagiotis P."/>
            <person name="Wilbrandt J."/>
            <person name="Tanja T."/>
        </authorList>
    </citation>
    <scope>NUCLEOTIDE SEQUENCE</scope>
    <source>
        <strain evidence="12">GBR_01_08_01A</strain>
        <tissue evidence="12">Thorax + abdomen</tissue>
    </source>
</reference>
<comment type="caution">
    <text evidence="12">The sequence shown here is derived from an EMBL/GenBank/DDBJ whole genome shotgun (WGS) entry which is preliminary data.</text>
</comment>
<evidence type="ECO:0000313" key="12">
    <source>
        <dbReference type="EMBL" id="KAK2581031.1"/>
    </source>
</evidence>
<keyword evidence="5" id="KW-0493">Microtubule</keyword>
<dbReference type="GO" id="GO:0072686">
    <property type="term" value="C:mitotic spindle"/>
    <property type="evidence" value="ECO:0007669"/>
    <property type="project" value="TreeGrafter"/>
</dbReference>
<evidence type="ECO:0000256" key="4">
    <source>
        <dbReference type="ARBA" id="ARBA00022618"/>
    </source>
</evidence>
<dbReference type="PANTHER" id="PTHR19378">
    <property type="entry name" value="GOLGIN- RELATED"/>
    <property type="match status" value="1"/>
</dbReference>
<feature type="coiled-coil region" evidence="10">
    <location>
        <begin position="248"/>
        <end position="275"/>
    </location>
</feature>
<keyword evidence="13" id="KW-1185">Reference proteome</keyword>
<dbReference type="InterPro" id="IPR026206">
    <property type="entry name" value="HAUS3"/>
</dbReference>
<evidence type="ECO:0000256" key="2">
    <source>
        <dbReference type="ARBA" id="ARBA00009645"/>
    </source>
</evidence>
<keyword evidence="4" id="KW-0132">Cell division</keyword>
<name>A0AAD9RKW2_9HYME</name>
<dbReference type="InterPro" id="IPR032733">
    <property type="entry name" value="HAUS3_N"/>
</dbReference>
<evidence type="ECO:0000256" key="8">
    <source>
        <dbReference type="ARBA" id="ARBA00023212"/>
    </source>
</evidence>
<dbReference type="GO" id="GO:0051301">
    <property type="term" value="P:cell division"/>
    <property type="evidence" value="ECO:0007669"/>
    <property type="project" value="UniProtKB-KW"/>
</dbReference>
<reference evidence="12" key="2">
    <citation type="journal article" date="2023" name="Commun. Biol.">
        <title>Intrasexual cuticular hydrocarbon dimorphism in a wasp sheds light on hydrocarbon biosynthesis genes in Hymenoptera.</title>
        <authorList>
            <person name="Moris V.C."/>
            <person name="Podsiadlowski L."/>
            <person name="Martin S."/>
            <person name="Oeyen J.P."/>
            <person name="Donath A."/>
            <person name="Petersen M."/>
            <person name="Wilbrandt J."/>
            <person name="Misof B."/>
            <person name="Liedtke D."/>
            <person name="Thamm M."/>
            <person name="Scheiner R."/>
            <person name="Schmitt T."/>
            <person name="Niehuis O."/>
        </authorList>
    </citation>
    <scope>NUCLEOTIDE SEQUENCE</scope>
    <source>
        <strain evidence="12">GBR_01_08_01A</strain>
    </source>
</reference>
<keyword evidence="6" id="KW-0498">Mitosis</keyword>
<dbReference type="Pfam" id="PF14932">
    <property type="entry name" value="HAUS-augmin3"/>
    <property type="match status" value="1"/>
</dbReference>
<evidence type="ECO:0000256" key="10">
    <source>
        <dbReference type="SAM" id="Coils"/>
    </source>
</evidence>
<proteinExistence type="inferred from homology"/>
<accession>A0AAD9RKW2</accession>
<feature type="domain" description="HAUS augmin-like complex subunit 3 N-terminal" evidence="11">
    <location>
        <begin position="35"/>
        <end position="280"/>
    </location>
</feature>
<evidence type="ECO:0000256" key="9">
    <source>
        <dbReference type="ARBA" id="ARBA00023306"/>
    </source>
</evidence>
<evidence type="ECO:0000256" key="6">
    <source>
        <dbReference type="ARBA" id="ARBA00022776"/>
    </source>
</evidence>
<dbReference type="GO" id="GO:0051225">
    <property type="term" value="P:spindle assembly"/>
    <property type="evidence" value="ECO:0007669"/>
    <property type="project" value="InterPro"/>
</dbReference>
<keyword evidence="3" id="KW-0963">Cytoplasm</keyword>
<dbReference type="EMBL" id="JAIFRP010000045">
    <property type="protein sequence ID" value="KAK2581031.1"/>
    <property type="molecule type" value="Genomic_DNA"/>
</dbReference>
<keyword evidence="9" id="KW-0131">Cell cycle</keyword>
<comment type="subcellular location">
    <subcellularLocation>
        <location evidence="1">Cytoplasm</location>
        <location evidence="1">Cytoskeleton</location>
        <location evidence="1">Spindle</location>
    </subcellularLocation>
</comment>
<evidence type="ECO:0000313" key="13">
    <source>
        <dbReference type="Proteomes" id="UP001258017"/>
    </source>
</evidence>